<feature type="non-terminal residue" evidence="3">
    <location>
        <position position="1"/>
    </location>
</feature>
<dbReference type="InterPro" id="IPR050223">
    <property type="entry name" value="D-isomer_2-hydroxyacid_DH"/>
</dbReference>
<dbReference type="EMBL" id="QBLH01003648">
    <property type="protein sequence ID" value="TGZ36958.1"/>
    <property type="molecule type" value="Genomic_DNA"/>
</dbReference>
<comment type="caution">
    <text evidence="3">The sequence shown here is derived from an EMBL/GenBank/DDBJ whole genome shotgun (WGS) entry which is preliminary data.</text>
</comment>
<keyword evidence="1" id="KW-0560">Oxidoreductase</keyword>
<reference evidence="3 4" key="1">
    <citation type="journal article" date="2019" name="Philos. Trans. R. Soc. Lond., B, Biol. Sci.">
        <title>Ant behaviour and brain gene expression of defending hosts depend on the ecological success of the intruding social parasite.</title>
        <authorList>
            <person name="Kaur R."/>
            <person name="Stoldt M."/>
            <person name="Jongepier E."/>
            <person name="Feldmeyer B."/>
            <person name="Menzel F."/>
            <person name="Bornberg-Bauer E."/>
            <person name="Foitzik S."/>
        </authorList>
    </citation>
    <scope>NUCLEOTIDE SEQUENCE [LARGE SCALE GENOMIC DNA]</scope>
    <source>
        <tissue evidence="3">Whole body</tissue>
    </source>
</reference>
<dbReference type="InterPro" id="IPR006140">
    <property type="entry name" value="D-isomer_DH_NAD-bd"/>
</dbReference>
<protein>
    <submittedName>
        <fullName evidence="3">Glyoxylate reductase hydroxypyruvate reductase</fullName>
    </submittedName>
</protein>
<dbReference type="PANTHER" id="PTHR10996">
    <property type="entry name" value="2-HYDROXYACID DEHYDROGENASE-RELATED"/>
    <property type="match status" value="1"/>
</dbReference>
<dbReference type="Gene3D" id="3.40.50.720">
    <property type="entry name" value="NAD(P)-binding Rossmann-like Domain"/>
    <property type="match status" value="3"/>
</dbReference>
<dbReference type="AlphaFoldDB" id="A0A4S2JRA8"/>
<dbReference type="STRING" id="300112.A0A4S2JRA8"/>
<accession>A0A4S2JRA8</accession>
<proteinExistence type="predicted"/>
<dbReference type="GO" id="GO:0051287">
    <property type="term" value="F:NAD binding"/>
    <property type="evidence" value="ECO:0007669"/>
    <property type="project" value="InterPro"/>
</dbReference>
<dbReference type="GO" id="GO:0008465">
    <property type="term" value="F:hydroxypyruvate reductase (NADH) activity"/>
    <property type="evidence" value="ECO:0007669"/>
    <property type="project" value="TreeGrafter"/>
</dbReference>
<feature type="domain" description="D-isomer specific 2-hydroxyacid dehydrogenase NAD-binding" evidence="2">
    <location>
        <begin position="2"/>
        <end position="98"/>
    </location>
</feature>
<feature type="domain" description="D-isomer specific 2-hydroxyacid dehydrogenase NAD-binding" evidence="2">
    <location>
        <begin position="131"/>
        <end position="177"/>
    </location>
</feature>
<evidence type="ECO:0000313" key="3">
    <source>
        <dbReference type="EMBL" id="TGZ36958.1"/>
    </source>
</evidence>
<gene>
    <name evidence="3" type="ORF">DBV15_12609</name>
</gene>
<dbReference type="InterPro" id="IPR036291">
    <property type="entry name" value="NAD(P)-bd_dom_sf"/>
</dbReference>
<evidence type="ECO:0000256" key="1">
    <source>
        <dbReference type="ARBA" id="ARBA00023002"/>
    </source>
</evidence>
<dbReference type="GO" id="GO:0005829">
    <property type="term" value="C:cytosol"/>
    <property type="evidence" value="ECO:0007669"/>
    <property type="project" value="TreeGrafter"/>
</dbReference>
<evidence type="ECO:0000259" key="2">
    <source>
        <dbReference type="Pfam" id="PF02826"/>
    </source>
</evidence>
<keyword evidence="3" id="KW-0670">Pyruvate</keyword>
<dbReference type="GO" id="GO:0030267">
    <property type="term" value="F:glyoxylate reductase (NADPH) activity"/>
    <property type="evidence" value="ECO:0007669"/>
    <property type="project" value="TreeGrafter"/>
</dbReference>
<dbReference type="SUPFAM" id="SSF51735">
    <property type="entry name" value="NAD(P)-binding Rossmann-fold domains"/>
    <property type="match status" value="2"/>
</dbReference>
<sequence>KELGVKYVTWGEFLAESDFLVISAPLNDETRKRFNDEAFGEMKKQPVFVNVARGEIVDTAALERALCTSKIFAAGLDVTDPEPLPPKHKLLTLQILPHLGSSTIKTRDDMAKVAALNIINVLAGKDLRSTGPQWLLGRDIRGSTVGIFGLGNIGQEIVKRLKAFEVGKFIHTGPRNKDKAGIYLKI</sequence>
<organism evidence="3 4">
    <name type="scientific">Temnothorax longispinosus</name>
    <dbReference type="NCBI Taxonomy" id="300112"/>
    <lineage>
        <taxon>Eukaryota</taxon>
        <taxon>Metazoa</taxon>
        <taxon>Ecdysozoa</taxon>
        <taxon>Arthropoda</taxon>
        <taxon>Hexapoda</taxon>
        <taxon>Insecta</taxon>
        <taxon>Pterygota</taxon>
        <taxon>Neoptera</taxon>
        <taxon>Endopterygota</taxon>
        <taxon>Hymenoptera</taxon>
        <taxon>Apocrita</taxon>
        <taxon>Aculeata</taxon>
        <taxon>Formicoidea</taxon>
        <taxon>Formicidae</taxon>
        <taxon>Myrmicinae</taxon>
        <taxon>Temnothorax</taxon>
    </lineage>
</organism>
<dbReference type="PANTHER" id="PTHR10996:SF119">
    <property type="entry name" value="FI03731P-RELATED"/>
    <property type="match status" value="1"/>
</dbReference>
<feature type="non-terminal residue" evidence="3">
    <location>
        <position position="186"/>
    </location>
</feature>
<evidence type="ECO:0000313" key="4">
    <source>
        <dbReference type="Proteomes" id="UP000310200"/>
    </source>
</evidence>
<dbReference type="Pfam" id="PF02826">
    <property type="entry name" value="2-Hacid_dh_C"/>
    <property type="match status" value="2"/>
</dbReference>
<dbReference type="Proteomes" id="UP000310200">
    <property type="component" value="Unassembled WGS sequence"/>
</dbReference>
<name>A0A4S2JRA8_9HYME</name>
<keyword evidence="4" id="KW-1185">Reference proteome</keyword>